<feature type="binding site" evidence="1">
    <location>
        <position position="223"/>
    </location>
    <ligand>
        <name>ATP</name>
        <dbReference type="ChEBI" id="CHEBI:30616"/>
    </ligand>
</feature>
<dbReference type="GO" id="GO:0009229">
    <property type="term" value="P:thiamine diphosphate biosynthetic process"/>
    <property type="evidence" value="ECO:0007669"/>
    <property type="project" value="UniProtKB-UniRule"/>
</dbReference>
<gene>
    <name evidence="1 4" type="primary">thiL</name>
    <name evidence="4" type="ordered locus">syc1543_c</name>
</gene>
<dbReference type="InterPro" id="IPR016188">
    <property type="entry name" value="PurM-like_N"/>
</dbReference>
<dbReference type="Proteomes" id="UP000001175">
    <property type="component" value="Chromosome"/>
</dbReference>
<feature type="domain" description="PurM-like N-terminal" evidence="2">
    <location>
        <begin position="28"/>
        <end position="141"/>
    </location>
</feature>
<dbReference type="GO" id="GO:0009030">
    <property type="term" value="F:thiamine-phosphate kinase activity"/>
    <property type="evidence" value="ECO:0007669"/>
    <property type="project" value="UniProtKB-UniRule"/>
</dbReference>
<keyword evidence="1" id="KW-0784">Thiamine biosynthesis</keyword>
<feature type="binding site" evidence="1">
    <location>
        <position position="76"/>
    </location>
    <ligand>
        <name>Mg(2+)</name>
        <dbReference type="ChEBI" id="CHEBI:18420"/>
        <label>3</label>
    </ligand>
</feature>
<sequence>MSDRSLSELGEQGLLPLLQAFCPAEQRGDDAAILTPPAGQQLVVSSDVLVEGIHFSEATTPPAAIGWRAAAANLSDLAAMGATPAGITLALALPSDRRLSWLQQIYQGLDRCLKQYDCPLIGGDLSRSPTATLAVTALGWVNPNRVIRRSTAQVGDWIMATGTHGLSRLGLGHLLGEWTLAEPLRDQAIAAHQAPKPRLDVVPLLARSQPAGTVWRVAGMDSSDGLADAVLQICRASQVGAVIEALPLPATTSFDRDRLIQAALYGGEDFELVLCLSPDWAQALLELLGEQAQVIGQITEKPVVQLRLSDRTEILSLDRGFQHFTTH</sequence>
<keyword evidence="1" id="KW-0067">ATP-binding</keyword>
<dbReference type="GO" id="GO:0009228">
    <property type="term" value="P:thiamine biosynthetic process"/>
    <property type="evidence" value="ECO:0007669"/>
    <property type="project" value="UniProtKB-KW"/>
</dbReference>
<dbReference type="SMR" id="A0A0H3K386"/>
<dbReference type="UniPathway" id="UPA00060">
    <property type="reaction ID" value="UER00142"/>
</dbReference>
<dbReference type="RefSeq" id="WP_011243853.1">
    <property type="nucleotide sequence ID" value="NC_006576.1"/>
</dbReference>
<dbReference type="GO" id="GO:0005524">
    <property type="term" value="F:ATP binding"/>
    <property type="evidence" value="ECO:0007669"/>
    <property type="project" value="UniProtKB-UniRule"/>
</dbReference>
<dbReference type="EC" id="2.7.4.16" evidence="1"/>
<feature type="binding site" evidence="1">
    <location>
        <position position="76"/>
    </location>
    <ligand>
        <name>Mg(2+)</name>
        <dbReference type="ChEBI" id="CHEBI:18420"/>
        <label>2</label>
    </ligand>
</feature>
<reference evidence="4 5" key="1">
    <citation type="journal article" date="2007" name="Photosyn. Res.">
        <title>Complete nucleotide sequence of the freshwater unicellular cyanobacterium Synechococcus elongatus PCC 6301 chromosome: gene content and organization.</title>
        <authorList>
            <person name="Sugita C."/>
            <person name="Ogata K."/>
            <person name="Shikata M."/>
            <person name="Jikuya H."/>
            <person name="Takano J."/>
            <person name="Furumichi M."/>
            <person name="Kanehisa M."/>
            <person name="Omata T."/>
            <person name="Sugiura M."/>
            <person name="Sugita M."/>
        </authorList>
    </citation>
    <scope>NUCLEOTIDE SEQUENCE [LARGE SCALE GENOMIC DNA]</scope>
    <source>
        <strain evidence="5">ATCC 27144 / PCC 6301 / SAUG 1402/1</strain>
    </source>
</reference>
<dbReference type="GeneID" id="72431461"/>
<dbReference type="SUPFAM" id="SSF56042">
    <property type="entry name" value="PurM C-terminal domain-like"/>
    <property type="match status" value="1"/>
</dbReference>
<feature type="binding site" evidence="1">
    <location>
        <position position="149"/>
    </location>
    <ligand>
        <name>ATP</name>
        <dbReference type="ChEBI" id="CHEBI:30616"/>
    </ligand>
</feature>
<accession>A0A0H3K386</accession>
<dbReference type="HAMAP" id="MF_02128">
    <property type="entry name" value="TMP_kinase"/>
    <property type="match status" value="1"/>
</dbReference>
<keyword evidence="1" id="KW-0808">Transferase</keyword>
<comment type="function">
    <text evidence="1">Catalyzes the ATP-dependent phosphorylation of thiamine-monophosphate (TMP) to form thiamine-pyrophosphate (TPP), the active form of vitamin B1.</text>
</comment>
<organism evidence="4 5">
    <name type="scientific">Synechococcus sp. (strain ATCC 27144 / PCC 6301 / SAUG 1402/1)</name>
    <name type="common">Anacystis nidulans</name>
    <dbReference type="NCBI Taxonomy" id="269084"/>
    <lineage>
        <taxon>Bacteria</taxon>
        <taxon>Bacillati</taxon>
        <taxon>Cyanobacteriota</taxon>
        <taxon>Cyanophyceae</taxon>
        <taxon>Synechococcales</taxon>
        <taxon>Synechococcaceae</taxon>
        <taxon>Synechococcus</taxon>
    </lineage>
</organism>
<dbReference type="GO" id="GO:0000287">
    <property type="term" value="F:magnesium ion binding"/>
    <property type="evidence" value="ECO:0007669"/>
    <property type="project" value="UniProtKB-UniRule"/>
</dbReference>
<feature type="binding site" evidence="1">
    <location>
        <position position="47"/>
    </location>
    <ligand>
        <name>Mg(2+)</name>
        <dbReference type="ChEBI" id="CHEBI:18420"/>
        <label>2</label>
    </ligand>
</feature>
<keyword evidence="1" id="KW-0460">Magnesium</keyword>
<evidence type="ECO:0000259" key="3">
    <source>
        <dbReference type="Pfam" id="PF02769"/>
    </source>
</evidence>
<dbReference type="Pfam" id="PF02769">
    <property type="entry name" value="AIRS_C"/>
    <property type="match status" value="1"/>
</dbReference>
<dbReference type="PANTHER" id="PTHR30270">
    <property type="entry name" value="THIAMINE-MONOPHOSPHATE KINASE"/>
    <property type="match status" value="1"/>
</dbReference>
<dbReference type="InterPro" id="IPR006283">
    <property type="entry name" value="ThiL-like"/>
</dbReference>
<dbReference type="InterPro" id="IPR036921">
    <property type="entry name" value="PurM-like_N_sf"/>
</dbReference>
<comment type="pathway">
    <text evidence="1">Cofactor biosynthesis; thiamine diphosphate biosynthesis; thiamine diphosphate from thiamine phosphate: step 1/1.</text>
</comment>
<keyword evidence="1" id="KW-0479">Metal-binding</keyword>
<dbReference type="NCBIfam" id="TIGR01379">
    <property type="entry name" value="thiL"/>
    <property type="match status" value="1"/>
</dbReference>
<name>A0A0H3K386_SYNP6</name>
<evidence type="ECO:0000259" key="2">
    <source>
        <dbReference type="Pfam" id="PF00586"/>
    </source>
</evidence>
<feature type="binding site" evidence="1">
    <location>
        <position position="54"/>
    </location>
    <ligand>
        <name>substrate</name>
    </ligand>
</feature>
<evidence type="ECO:0000313" key="5">
    <source>
        <dbReference type="Proteomes" id="UP000001175"/>
    </source>
</evidence>
<dbReference type="CDD" id="cd02194">
    <property type="entry name" value="ThiL"/>
    <property type="match status" value="1"/>
</dbReference>
<feature type="binding site" evidence="1">
    <location>
        <position position="224"/>
    </location>
    <ligand>
        <name>Mg(2+)</name>
        <dbReference type="ChEBI" id="CHEBI:18420"/>
        <label>5</label>
    </ligand>
</feature>
<feature type="binding site" evidence="1">
    <location>
        <position position="268"/>
    </location>
    <ligand>
        <name>substrate</name>
    </ligand>
</feature>
<dbReference type="KEGG" id="syc:syc1543_c"/>
<dbReference type="eggNOG" id="COG0611">
    <property type="taxonomic scope" value="Bacteria"/>
</dbReference>
<dbReference type="Gene3D" id="3.30.1330.10">
    <property type="entry name" value="PurM-like, N-terminal domain"/>
    <property type="match status" value="1"/>
</dbReference>
<keyword evidence="1" id="KW-0547">Nucleotide-binding</keyword>
<feature type="binding site" evidence="1">
    <location>
        <position position="124"/>
    </location>
    <ligand>
        <name>Mg(2+)</name>
        <dbReference type="ChEBI" id="CHEBI:18420"/>
        <label>1</label>
    </ligand>
</feature>
<feature type="binding site" evidence="1">
    <location>
        <position position="76"/>
    </location>
    <ligand>
        <name>Mg(2+)</name>
        <dbReference type="ChEBI" id="CHEBI:18420"/>
        <label>4</label>
    </ligand>
</feature>
<dbReference type="Gene3D" id="3.90.650.10">
    <property type="entry name" value="PurM-like C-terminal domain"/>
    <property type="match status" value="1"/>
</dbReference>
<dbReference type="Pfam" id="PF00586">
    <property type="entry name" value="AIRS"/>
    <property type="match status" value="1"/>
</dbReference>
<feature type="binding site" evidence="1">
    <location>
        <position position="30"/>
    </location>
    <ligand>
        <name>Mg(2+)</name>
        <dbReference type="ChEBI" id="CHEBI:18420"/>
        <label>3</label>
    </ligand>
</feature>
<comment type="miscellaneous">
    <text evidence="1">Reaction mechanism of ThiL seems to utilize a direct, inline transfer of the gamma-phosphate of ATP to TMP rather than a phosphorylated enzyme intermediate.</text>
</comment>
<evidence type="ECO:0000256" key="1">
    <source>
        <dbReference type="HAMAP-Rule" id="MF_02128"/>
    </source>
</evidence>
<feature type="binding site" evidence="1">
    <location>
        <begin position="123"/>
        <end position="124"/>
    </location>
    <ligand>
        <name>ATP</name>
        <dbReference type="ChEBI" id="CHEBI:30616"/>
    </ligand>
</feature>
<feature type="binding site" evidence="1">
    <location>
        <position position="47"/>
    </location>
    <ligand>
        <name>Mg(2+)</name>
        <dbReference type="ChEBI" id="CHEBI:18420"/>
        <label>1</label>
    </ligand>
</feature>
<dbReference type="EMBL" id="AP008231">
    <property type="protein sequence ID" value="BAD79733.1"/>
    <property type="molecule type" value="Genomic_DNA"/>
</dbReference>
<keyword evidence="1 4" id="KW-0418">Kinase</keyword>
<feature type="binding site" evidence="1">
    <location>
        <position position="30"/>
    </location>
    <ligand>
        <name>Mg(2+)</name>
        <dbReference type="ChEBI" id="CHEBI:18420"/>
        <label>4</label>
    </ligand>
</feature>
<feature type="binding site" evidence="1">
    <location>
        <position position="45"/>
    </location>
    <ligand>
        <name>Mg(2+)</name>
        <dbReference type="ChEBI" id="CHEBI:18420"/>
        <label>4</label>
    </ligand>
</feature>
<dbReference type="PIRSF" id="PIRSF005303">
    <property type="entry name" value="Thiam_monoph_kin"/>
    <property type="match status" value="1"/>
</dbReference>
<feature type="binding site" evidence="1">
    <location>
        <position position="46"/>
    </location>
    <ligand>
        <name>Mg(2+)</name>
        <dbReference type="ChEBI" id="CHEBI:18420"/>
        <label>1</label>
    </ligand>
</feature>
<evidence type="ECO:0000313" key="4">
    <source>
        <dbReference type="EMBL" id="BAD79733.1"/>
    </source>
</evidence>
<dbReference type="InterPro" id="IPR036676">
    <property type="entry name" value="PurM-like_C_sf"/>
</dbReference>
<proteinExistence type="inferred from homology"/>
<feature type="binding site" evidence="1">
    <location>
        <position position="321"/>
    </location>
    <ligand>
        <name>substrate</name>
    </ligand>
</feature>
<protein>
    <recommendedName>
        <fullName evidence="1">Thiamine-monophosphate kinase</fullName>
        <shortName evidence="1">TMP kinase</shortName>
        <shortName evidence="1">Thiamine-phosphate kinase</shortName>
        <ecNumber evidence="1">2.7.4.16</ecNumber>
    </recommendedName>
</protein>
<dbReference type="AlphaFoldDB" id="A0A0H3K386"/>
<feature type="binding site" evidence="1">
    <location>
        <position position="221"/>
    </location>
    <ligand>
        <name>Mg(2+)</name>
        <dbReference type="ChEBI" id="CHEBI:18420"/>
        <label>3</label>
    </ligand>
</feature>
<dbReference type="SUPFAM" id="SSF55326">
    <property type="entry name" value="PurM N-terminal domain-like"/>
    <property type="match status" value="1"/>
</dbReference>
<dbReference type="InterPro" id="IPR010918">
    <property type="entry name" value="PurM-like_C_dom"/>
</dbReference>
<dbReference type="PANTHER" id="PTHR30270:SF0">
    <property type="entry name" value="THIAMINE-MONOPHOSPHATE KINASE"/>
    <property type="match status" value="1"/>
</dbReference>
<feature type="binding site" evidence="1">
    <location>
        <position position="106"/>
    </location>
    <ligand>
        <name>ATP</name>
        <dbReference type="ChEBI" id="CHEBI:30616"/>
    </ligand>
</feature>
<comment type="catalytic activity">
    <reaction evidence="1">
        <text>thiamine phosphate + ATP = thiamine diphosphate + ADP</text>
        <dbReference type="Rhea" id="RHEA:15913"/>
        <dbReference type="ChEBI" id="CHEBI:30616"/>
        <dbReference type="ChEBI" id="CHEBI:37575"/>
        <dbReference type="ChEBI" id="CHEBI:58937"/>
        <dbReference type="ChEBI" id="CHEBI:456216"/>
        <dbReference type="EC" id="2.7.4.16"/>
    </reaction>
</comment>
<comment type="similarity">
    <text evidence="1">Belongs to the thiamine-monophosphate kinase family.</text>
</comment>
<feature type="domain" description="PurM-like C-terminal" evidence="3">
    <location>
        <begin position="153"/>
        <end position="307"/>
    </location>
</feature>